<dbReference type="InParanoid" id="A0A2P5APZ9"/>
<evidence type="ECO:0000313" key="2">
    <source>
        <dbReference type="Proteomes" id="UP000237000"/>
    </source>
</evidence>
<keyword evidence="2" id="KW-1185">Reference proteome</keyword>
<dbReference type="AlphaFoldDB" id="A0A2P5APZ9"/>
<dbReference type="Proteomes" id="UP000237000">
    <property type="component" value="Unassembled WGS sequence"/>
</dbReference>
<name>A0A2P5APZ9_TREOI</name>
<reference evidence="2" key="1">
    <citation type="submission" date="2016-06" db="EMBL/GenBank/DDBJ databases">
        <title>Parallel loss of symbiosis genes in relatives of nitrogen-fixing non-legume Parasponia.</title>
        <authorList>
            <person name="Van Velzen R."/>
            <person name="Holmer R."/>
            <person name="Bu F."/>
            <person name="Rutten L."/>
            <person name="Van Zeijl A."/>
            <person name="Liu W."/>
            <person name="Santuari L."/>
            <person name="Cao Q."/>
            <person name="Sharma T."/>
            <person name="Shen D."/>
            <person name="Roswanjaya Y."/>
            <person name="Wardhani T."/>
            <person name="Kalhor M.S."/>
            <person name="Jansen J."/>
            <person name="Van den Hoogen J."/>
            <person name="Gungor B."/>
            <person name="Hartog M."/>
            <person name="Hontelez J."/>
            <person name="Verver J."/>
            <person name="Yang W.-C."/>
            <person name="Schijlen E."/>
            <person name="Repin R."/>
            <person name="Schilthuizen M."/>
            <person name="Schranz E."/>
            <person name="Heidstra R."/>
            <person name="Miyata K."/>
            <person name="Fedorova E."/>
            <person name="Kohlen W."/>
            <person name="Bisseling T."/>
            <person name="Smit S."/>
            <person name="Geurts R."/>
        </authorList>
    </citation>
    <scope>NUCLEOTIDE SEQUENCE [LARGE SCALE GENOMIC DNA]</scope>
    <source>
        <strain evidence="2">cv. RG33-2</strain>
    </source>
</reference>
<gene>
    <name evidence="1" type="ORF">TorRG33x02_344670</name>
</gene>
<accession>A0A2P5APZ9</accession>
<comment type="caution">
    <text evidence="1">The sequence shown here is derived from an EMBL/GenBank/DDBJ whole genome shotgun (WGS) entry which is preliminary data.</text>
</comment>
<protein>
    <submittedName>
        <fullName evidence="1">Uncharacterized protein</fullName>
    </submittedName>
</protein>
<evidence type="ECO:0000313" key="1">
    <source>
        <dbReference type="EMBL" id="PON38602.1"/>
    </source>
</evidence>
<proteinExistence type="predicted"/>
<dbReference type="EMBL" id="JXTC01000747">
    <property type="protein sequence ID" value="PON38602.1"/>
    <property type="molecule type" value="Genomic_DNA"/>
</dbReference>
<organism evidence="1 2">
    <name type="scientific">Trema orientale</name>
    <name type="common">Charcoal tree</name>
    <name type="synonym">Celtis orientalis</name>
    <dbReference type="NCBI Taxonomy" id="63057"/>
    <lineage>
        <taxon>Eukaryota</taxon>
        <taxon>Viridiplantae</taxon>
        <taxon>Streptophyta</taxon>
        <taxon>Embryophyta</taxon>
        <taxon>Tracheophyta</taxon>
        <taxon>Spermatophyta</taxon>
        <taxon>Magnoliopsida</taxon>
        <taxon>eudicotyledons</taxon>
        <taxon>Gunneridae</taxon>
        <taxon>Pentapetalae</taxon>
        <taxon>rosids</taxon>
        <taxon>fabids</taxon>
        <taxon>Rosales</taxon>
        <taxon>Cannabaceae</taxon>
        <taxon>Trema</taxon>
    </lineage>
</organism>
<sequence>MAVLSNEIIGDLSPKVRKFSTVVELVRPPLPVVSIVFNQWPENFDPGRIFLTGIEPPFDRSRTIRLESKLPVEIFDQRSTVVEKFRPQSNIASRLLGAASITFDFFDLFENFRLGSSQG</sequence>